<gene>
    <name evidence="1" type="ORF">NCTC10994_04077</name>
</gene>
<evidence type="ECO:0000313" key="1">
    <source>
        <dbReference type="EMBL" id="SQI38839.1"/>
    </source>
</evidence>
<dbReference type="NCBIfam" id="NF047389">
    <property type="entry name" value="ATPase_Sll1717"/>
    <property type="match status" value="1"/>
</dbReference>
<dbReference type="EMBL" id="LS483468">
    <property type="protein sequence ID" value="SQI38839.1"/>
    <property type="molecule type" value="Genomic_DNA"/>
</dbReference>
<dbReference type="STRING" id="1219011.GCA_001895045_01331"/>
<dbReference type="InterPro" id="IPR059206">
    <property type="entry name" value="Sll1717-like"/>
</dbReference>
<protein>
    <submittedName>
        <fullName evidence="1">Uncharacterized protein</fullName>
    </submittedName>
</protein>
<proteinExistence type="predicted"/>
<organism evidence="1 2">
    <name type="scientific">Rhodococcus coprophilus</name>
    <dbReference type="NCBI Taxonomy" id="38310"/>
    <lineage>
        <taxon>Bacteria</taxon>
        <taxon>Bacillati</taxon>
        <taxon>Actinomycetota</taxon>
        <taxon>Actinomycetes</taxon>
        <taxon>Mycobacteriales</taxon>
        <taxon>Nocardiaceae</taxon>
        <taxon>Rhodococcus</taxon>
    </lineage>
</organism>
<dbReference type="AlphaFoldDB" id="A0A2X4UJK3"/>
<dbReference type="RefSeq" id="WP_143152183.1">
    <property type="nucleotide sequence ID" value="NZ_JAFBBL010000001.1"/>
</dbReference>
<dbReference type="KEGG" id="rcr:NCTC10994_04077"/>
<evidence type="ECO:0000313" key="2">
    <source>
        <dbReference type="Proteomes" id="UP000249091"/>
    </source>
</evidence>
<dbReference type="Gene3D" id="3.40.50.450">
    <property type="match status" value="1"/>
</dbReference>
<sequence>MTLHGNEQPSAFFAYAGSPALRAESMRDAVAATSQRGIRACGWEDLSVSGRVIIDIVTKKIDECDACVAEVSSSNPNVLFEAGYALARNKKLFLALDESDEEALKSWQSLGIVDSLGRIDYSGNSQKLAAEVCKRTLEVEDPFIEGLLSGGRPREENAIFAPGVPHKFNSAERLERLLDRKTHLNFLASQEEFGLGSLAYYVQSIYRSSAAILHFMKPTRTLAPAYNARLAFVGGIAHGFEIPLLMVAEEEYQAPLDYRDLVYVYQSTVKLTEYVEEWLKVLPTAPGSRKRLGRLKLDIELPIRTFGQYVAESEKIELNDYFVHTNEFEAVLSGRASVFTGRKGTGKTATMQESVAELRKDRRNLVVSVKPSSYDLAGLVLVLEQATNRQNRDYFLLNLWSYLLTTEIAIAALSNAESLPAGLGADASTSELAAELARHGIDLEADFTSRLDDVIAGALDHEIGSQDLTSRIRNAWRASLLPKLKKVLHAYDRVSVLIDNLDKTWEKGVAFDELSQFILSLLVTQGKLEAEFERANKASPPAHVTLTVFIRTDIYDVIAAHAREPDKINPQTIQWSDEELLIRVLEERYEANRDSASARGAEGLWERVFCAEVHGLPTRDYLLWRALPRPRDLIYLGNAALTTAINRRHDRVLRQDFNYAEFQYSRFAVEALIVESEAQGFNLEELLFEFAGLDSTVTMSDLQDVLGSASDFDSLVSWLIRTSFLGVETRDSSFVYVEGESEAKKKYKAAQRLATRMNRPVRFRVHPAFRCYLDIRDDDLANEQESGRLP</sequence>
<accession>A0A2X4UJK3</accession>
<name>A0A2X4UJK3_9NOCA</name>
<keyword evidence="2" id="KW-1185">Reference proteome</keyword>
<dbReference type="Proteomes" id="UP000249091">
    <property type="component" value="Chromosome 1"/>
</dbReference>
<reference evidence="1 2" key="1">
    <citation type="submission" date="2018-06" db="EMBL/GenBank/DDBJ databases">
        <authorList>
            <consortium name="Pathogen Informatics"/>
            <person name="Doyle S."/>
        </authorList>
    </citation>
    <scope>NUCLEOTIDE SEQUENCE [LARGE SCALE GENOMIC DNA]</scope>
    <source>
        <strain evidence="1 2">NCTC10994</strain>
    </source>
</reference>